<evidence type="ECO:0000256" key="1">
    <source>
        <dbReference type="SAM" id="SignalP"/>
    </source>
</evidence>
<evidence type="ECO:0000313" key="4">
    <source>
        <dbReference type="Proteomes" id="UP001058739"/>
    </source>
</evidence>
<keyword evidence="1" id="KW-0732">Signal</keyword>
<dbReference type="RefSeq" id="WP_121985989.1">
    <property type="nucleotide sequence ID" value="NZ_CADEAT010000002.1"/>
</dbReference>
<accession>A0ABY5UGN3</accession>
<reference evidence="3" key="1">
    <citation type="submission" date="2022-06" db="EMBL/GenBank/DDBJ databases">
        <title>Complete Genome Sequence of Deoxynivalenol-bioadsorption Ochrobactrum pseudintermedium ASAG-D25.</title>
        <authorList>
            <person name="Wang N."/>
        </authorList>
    </citation>
    <scope>NUCLEOTIDE SEQUENCE</scope>
    <source>
        <strain evidence="3">ASAG-D25</strain>
    </source>
</reference>
<feature type="chain" id="PRO_5045189483" evidence="1">
    <location>
        <begin position="23"/>
        <end position="185"/>
    </location>
</feature>
<dbReference type="PANTHER" id="PTHR34408">
    <property type="entry name" value="FAMILY PROTEIN, PUTATIVE-RELATED"/>
    <property type="match status" value="1"/>
</dbReference>
<sequence>MRNIVKSAVITLALLTTTGAQAANAIVTTTINLRTGPGTGYGSLGSIPNGVGVTVAGCTDGYGWCQVSYGGLSGWASSRYIAIQSTGGVYTTNDNFGSTAAAVGIPLIAGMAIGAAVANSGPRYYDPYYRGGWGRGPTIVNGCIGRNCQSNWGPPRPHWVDRPGWNDHPGYHHNFGPGPRRFGRR</sequence>
<protein>
    <submittedName>
        <fullName evidence="3">SH3 domain-containing protein</fullName>
    </submittedName>
</protein>
<proteinExistence type="predicted"/>
<keyword evidence="4" id="KW-1185">Reference proteome</keyword>
<organism evidence="3 4">
    <name type="scientific">Brucella pseudintermedia</name>
    <dbReference type="NCBI Taxonomy" id="370111"/>
    <lineage>
        <taxon>Bacteria</taxon>
        <taxon>Pseudomonadati</taxon>
        <taxon>Pseudomonadota</taxon>
        <taxon>Alphaproteobacteria</taxon>
        <taxon>Hyphomicrobiales</taxon>
        <taxon>Brucellaceae</taxon>
        <taxon>Brucella/Ochrobactrum group</taxon>
        <taxon>Brucella</taxon>
    </lineage>
</organism>
<evidence type="ECO:0000313" key="3">
    <source>
        <dbReference type="EMBL" id="UWL61169.1"/>
    </source>
</evidence>
<dbReference type="SMART" id="SM00287">
    <property type="entry name" value="SH3b"/>
    <property type="match status" value="1"/>
</dbReference>
<dbReference type="PROSITE" id="PS51781">
    <property type="entry name" value="SH3B"/>
    <property type="match status" value="1"/>
</dbReference>
<dbReference type="Gene3D" id="2.30.30.40">
    <property type="entry name" value="SH3 Domains"/>
    <property type="match status" value="1"/>
</dbReference>
<feature type="signal peptide" evidence="1">
    <location>
        <begin position="1"/>
        <end position="22"/>
    </location>
</feature>
<dbReference type="InterPro" id="IPR052354">
    <property type="entry name" value="Cell_Wall_Dynamics_Protein"/>
</dbReference>
<dbReference type="InterPro" id="IPR003646">
    <property type="entry name" value="SH3-like_bac-type"/>
</dbReference>
<dbReference type="Pfam" id="PF08239">
    <property type="entry name" value="SH3_3"/>
    <property type="match status" value="1"/>
</dbReference>
<evidence type="ECO:0000259" key="2">
    <source>
        <dbReference type="PROSITE" id="PS51781"/>
    </source>
</evidence>
<feature type="domain" description="SH3b" evidence="2">
    <location>
        <begin position="22"/>
        <end position="85"/>
    </location>
</feature>
<gene>
    <name evidence="3" type="ORF">NIK97_05290</name>
</gene>
<dbReference type="EMBL" id="CP099967">
    <property type="protein sequence ID" value="UWL61169.1"/>
    <property type="molecule type" value="Genomic_DNA"/>
</dbReference>
<dbReference type="Proteomes" id="UP001058739">
    <property type="component" value="Chromosome 01"/>
</dbReference>
<name>A0ABY5UGN3_9HYPH</name>